<name>A0A0F9UGG1_9ZZZZ</name>
<dbReference type="InterPro" id="IPR046083">
    <property type="entry name" value="DUF6101"/>
</dbReference>
<comment type="caution">
    <text evidence="1">The sequence shown here is derived from an EMBL/GenBank/DDBJ whole genome shotgun (WGS) entry which is preliminary data.</text>
</comment>
<gene>
    <name evidence="1" type="ORF">LCGC14_0268410</name>
</gene>
<accession>A0A0F9UGG1</accession>
<sequence>MSIAPNPLATKPEWANVPVRLDPAACDRRQTIEMVEDGELITYKVDRRGAVVHRRLEKSGLPVSIALPPRAFRGVAARAMEDGNGEVTVTLELHHSDPRCTVPLLVASDLYDVAADWRGWAELFNLPMLMIEADGALRTLEETLGQIRAAAPAPRRRSPNRQRRPRFLARRKPGGLGMRMVVAGEEIIARH</sequence>
<dbReference type="AlphaFoldDB" id="A0A0F9UGG1"/>
<protein>
    <submittedName>
        <fullName evidence="1">Uncharacterized protein</fullName>
    </submittedName>
</protein>
<organism evidence="1">
    <name type="scientific">marine sediment metagenome</name>
    <dbReference type="NCBI Taxonomy" id="412755"/>
    <lineage>
        <taxon>unclassified sequences</taxon>
        <taxon>metagenomes</taxon>
        <taxon>ecological metagenomes</taxon>
    </lineage>
</organism>
<reference evidence="1" key="1">
    <citation type="journal article" date="2015" name="Nature">
        <title>Complex archaea that bridge the gap between prokaryotes and eukaryotes.</title>
        <authorList>
            <person name="Spang A."/>
            <person name="Saw J.H."/>
            <person name="Jorgensen S.L."/>
            <person name="Zaremba-Niedzwiedzka K."/>
            <person name="Martijn J."/>
            <person name="Lind A.E."/>
            <person name="van Eijk R."/>
            <person name="Schleper C."/>
            <person name="Guy L."/>
            <person name="Ettema T.J."/>
        </authorList>
    </citation>
    <scope>NUCLEOTIDE SEQUENCE</scope>
</reference>
<dbReference type="EMBL" id="LAZR01000147">
    <property type="protein sequence ID" value="KKN86442.1"/>
    <property type="molecule type" value="Genomic_DNA"/>
</dbReference>
<dbReference type="Pfam" id="PF19596">
    <property type="entry name" value="DUF6101"/>
    <property type="match status" value="1"/>
</dbReference>
<evidence type="ECO:0000313" key="1">
    <source>
        <dbReference type="EMBL" id="KKN86442.1"/>
    </source>
</evidence>
<proteinExistence type="predicted"/>